<evidence type="ECO:0000313" key="3">
    <source>
        <dbReference type="EMBL" id="GAA5501626.1"/>
    </source>
</evidence>
<feature type="region of interest" description="Disordered" evidence="1">
    <location>
        <begin position="1"/>
        <end position="43"/>
    </location>
</feature>
<sequence>MNDDALDHALPAADEGHVTGIRRRAEGLSLPENQPSSSLSKASARTELERLTLHEERAKVEVLREQVGSVSVRKVVRERREVLPVTLTTEILEISVTDGAGKVLLNGEALEAGRTYEVIIRDERARVEKQVFALSDVTLSKQANTVTHTEEVTLRREELEVRDPNGLVREVVGDES</sequence>
<dbReference type="RefSeq" id="WP_353541594.1">
    <property type="nucleotide sequence ID" value="NZ_BAABRN010000011.1"/>
</dbReference>
<dbReference type="PANTHER" id="PTHR38463">
    <property type="entry name" value="STRESS RESPONSE PROTEIN YSNF"/>
    <property type="match status" value="1"/>
</dbReference>
<gene>
    <name evidence="3" type="ORF">Dxin01_01362</name>
</gene>
<feature type="compositionally biased region" description="Polar residues" evidence="1">
    <location>
        <begin position="31"/>
        <end position="43"/>
    </location>
</feature>
<dbReference type="EMBL" id="BAABRN010000011">
    <property type="protein sequence ID" value="GAA5501626.1"/>
    <property type="molecule type" value="Genomic_DNA"/>
</dbReference>
<name>A0ABP9VAA3_9DEIO</name>
<accession>A0ABP9VAA3</accession>
<feature type="domain" description="DUF2382" evidence="2">
    <location>
        <begin position="51"/>
        <end position="161"/>
    </location>
</feature>
<dbReference type="PANTHER" id="PTHR38463:SF1">
    <property type="entry name" value="STRESS RESPONSE PROTEIN YSNF"/>
    <property type="match status" value="1"/>
</dbReference>
<evidence type="ECO:0000313" key="4">
    <source>
        <dbReference type="Proteomes" id="UP001458946"/>
    </source>
</evidence>
<proteinExistence type="predicted"/>
<organism evidence="3 4">
    <name type="scientific">Deinococcus xinjiangensis</name>
    <dbReference type="NCBI Taxonomy" id="457454"/>
    <lineage>
        <taxon>Bacteria</taxon>
        <taxon>Thermotogati</taxon>
        <taxon>Deinococcota</taxon>
        <taxon>Deinococci</taxon>
        <taxon>Deinococcales</taxon>
        <taxon>Deinococcaceae</taxon>
        <taxon>Deinococcus</taxon>
    </lineage>
</organism>
<dbReference type="Proteomes" id="UP001458946">
    <property type="component" value="Unassembled WGS sequence"/>
</dbReference>
<dbReference type="Pfam" id="PF09557">
    <property type="entry name" value="DUF2382"/>
    <property type="match status" value="1"/>
</dbReference>
<protein>
    <recommendedName>
        <fullName evidence="2">DUF2382 domain-containing protein</fullName>
    </recommendedName>
</protein>
<dbReference type="InterPro" id="IPR052967">
    <property type="entry name" value="Stress_Response_Assoc"/>
</dbReference>
<evidence type="ECO:0000256" key="1">
    <source>
        <dbReference type="SAM" id="MobiDB-lite"/>
    </source>
</evidence>
<reference evidence="3 4" key="1">
    <citation type="submission" date="2024-02" db="EMBL/GenBank/DDBJ databases">
        <title>Deinococcus xinjiangensis NBRC 107630.</title>
        <authorList>
            <person name="Ichikawa N."/>
            <person name="Katano-Makiyama Y."/>
            <person name="Hidaka K."/>
        </authorList>
    </citation>
    <scope>NUCLEOTIDE SEQUENCE [LARGE SCALE GENOMIC DNA]</scope>
    <source>
        <strain evidence="3 4">NBRC 107630</strain>
    </source>
</reference>
<dbReference type="InterPro" id="IPR019060">
    <property type="entry name" value="DUF2382"/>
</dbReference>
<evidence type="ECO:0000259" key="2">
    <source>
        <dbReference type="Pfam" id="PF09557"/>
    </source>
</evidence>
<keyword evidence="4" id="KW-1185">Reference proteome</keyword>
<comment type="caution">
    <text evidence="3">The sequence shown here is derived from an EMBL/GenBank/DDBJ whole genome shotgun (WGS) entry which is preliminary data.</text>
</comment>